<dbReference type="GO" id="GO:0051537">
    <property type="term" value="F:2 iron, 2 sulfur cluster binding"/>
    <property type="evidence" value="ECO:0007669"/>
    <property type="project" value="UniProtKB-KW"/>
</dbReference>
<dbReference type="GO" id="GO:0006221">
    <property type="term" value="P:pyrimidine nucleotide biosynthetic process"/>
    <property type="evidence" value="ECO:0007669"/>
    <property type="project" value="InterPro"/>
</dbReference>
<dbReference type="EMBL" id="SJKA01000019">
    <property type="protein sequence ID" value="TCC21673.1"/>
    <property type="molecule type" value="Genomic_DNA"/>
</dbReference>
<evidence type="ECO:0000259" key="2">
    <source>
        <dbReference type="PROSITE" id="PS51384"/>
    </source>
</evidence>
<dbReference type="Proteomes" id="UP000292695">
    <property type="component" value="Unassembled WGS sequence"/>
</dbReference>
<evidence type="ECO:0000256" key="1">
    <source>
        <dbReference type="PIRSR" id="PIRSR006816-2"/>
    </source>
</evidence>
<dbReference type="PRINTS" id="PR00406">
    <property type="entry name" value="CYTB5RDTASE"/>
</dbReference>
<dbReference type="InterPro" id="IPR012165">
    <property type="entry name" value="Cyt_c3_hydrogenase_gsu"/>
</dbReference>
<dbReference type="InterPro" id="IPR017938">
    <property type="entry name" value="Riboflavin_synthase-like_b-brl"/>
</dbReference>
<proteinExistence type="predicted"/>
<gene>
    <name evidence="3" type="ORF">E0H50_35405</name>
</gene>
<dbReference type="GO" id="GO:0046872">
    <property type="term" value="F:metal ion binding"/>
    <property type="evidence" value="ECO:0007669"/>
    <property type="project" value="UniProtKB-KW"/>
</dbReference>
<feature type="binding site" evidence="1">
    <location>
        <position position="232"/>
    </location>
    <ligand>
        <name>[2Fe-2S] cluster</name>
        <dbReference type="ChEBI" id="CHEBI:190135"/>
    </ligand>
</feature>
<dbReference type="Pfam" id="PF10418">
    <property type="entry name" value="DHODB_Fe-S_bind"/>
    <property type="match status" value="1"/>
</dbReference>
<dbReference type="PANTHER" id="PTHR43513:SF1">
    <property type="entry name" value="ANAEROBIC SULFITE REDUCTASE SUBUNIT B"/>
    <property type="match status" value="1"/>
</dbReference>
<dbReference type="InterPro" id="IPR050353">
    <property type="entry name" value="PyrK_electron_transfer"/>
</dbReference>
<dbReference type="InterPro" id="IPR001709">
    <property type="entry name" value="Flavoprot_Pyr_Nucl_cyt_Rdtase"/>
</dbReference>
<dbReference type="PRINTS" id="PR00371">
    <property type="entry name" value="FPNCR"/>
</dbReference>
<dbReference type="AlphaFoldDB" id="A0A4R0I3R7"/>
<dbReference type="SUPFAM" id="SSF63380">
    <property type="entry name" value="Riboflavin synthase domain-like"/>
    <property type="match status" value="1"/>
</dbReference>
<keyword evidence="1" id="KW-0479">Metal-binding</keyword>
<feature type="binding site" evidence="1">
    <location>
        <position position="240"/>
    </location>
    <ligand>
        <name>[2Fe-2S] cluster</name>
        <dbReference type="ChEBI" id="CHEBI:190135"/>
    </ligand>
</feature>
<evidence type="ECO:0000313" key="3">
    <source>
        <dbReference type="EMBL" id="TCC21673.1"/>
    </source>
</evidence>
<dbReference type="CDD" id="cd06221">
    <property type="entry name" value="sulfite_reductase_like"/>
    <property type="match status" value="1"/>
</dbReference>
<comment type="caution">
    <text evidence="3">The sequence shown here is derived from an EMBL/GenBank/DDBJ whole genome shotgun (WGS) entry which is preliminary data.</text>
</comment>
<keyword evidence="1" id="KW-0408">Iron</keyword>
<dbReference type="PANTHER" id="PTHR43513">
    <property type="entry name" value="DIHYDROOROTATE DEHYDROGENASE B (NAD(+)), ELECTRON TRANSFER SUBUNIT"/>
    <property type="match status" value="1"/>
</dbReference>
<sequence length="268" mass="28728">MLPVRYRVTDRRAETADSATLWLEPVDEPLPAIEPGQFTMLYAYGVGEVPISVSGIEDDTLVHTIRAVGAVSRALHAARPGTVIGARGPFGTTWRVADAIGRDLVVVAGGIGLAPLRPVVVAALDLRPSFAGVTVVAGARAPEEFLFRDELDDWAKRDDLELRLTIDKPAPGWDGPVGFVTEPLAEVAVDPLRTVAFLCGPEPMMRFSANLLLRKGVPACRILVSLERNMKCGVGLCGHCQLGPALLCRDGPVVDYAYAEPLLSVKEL</sequence>
<comment type="cofactor">
    <cofactor evidence="1">
        <name>[2Fe-2S] cluster</name>
        <dbReference type="ChEBI" id="CHEBI:190135"/>
    </cofactor>
    <text evidence="1">Binds 1 [2Fe-2S] cluster per subunit.</text>
</comment>
<dbReference type="PIRSF" id="PIRSF006816">
    <property type="entry name" value="Cyc3_hyd_g"/>
    <property type="match status" value="1"/>
</dbReference>
<dbReference type="GO" id="GO:0050660">
    <property type="term" value="F:flavin adenine dinucleotide binding"/>
    <property type="evidence" value="ECO:0007669"/>
    <property type="project" value="InterPro"/>
</dbReference>
<accession>A0A4R0I3R7</accession>
<protein>
    <submittedName>
        <fullName evidence="3">Oxidoreductase</fullName>
    </submittedName>
</protein>
<name>A0A4R0I3R7_9ACTN</name>
<keyword evidence="1" id="KW-0411">Iron-sulfur</keyword>
<dbReference type="InterPro" id="IPR017927">
    <property type="entry name" value="FAD-bd_FR_type"/>
</dbReference>
<feature type="binding site" evidence="1">
    <location>
        <position position="237"/>
    </location>
    <ligand>
        <name>[2Fe-2S] cluster</name>
        <dbReference type="ChEBI" id="CHEBI:190135"/>
    </ligand>
</feature>
<dbReference type="InterPro" id="IPR019480">
    <property type="entry name" value="Dihydroorotate_DH_Fe-S-bd"/>
</dbReference>
<dbReference type="GO" id="GO:0016491">
    <property type="term" value="F:oxidoreductase activity"/>
    <property type="evidence" value="ECO:0007669"/>
    <property type="project" value="InterPro"/>
</dbReference>
<dbReference type="SUPFAM" id="SSF52343">
    <property type="entry name" value="Ferredoxin reductase-like, C-terminal NADP-linked domain"/>
    <property type="match status" value="1"/>
</dbReference>
<keyword evidence="1" id="KW-0001">2Fe-2S</keyword>
<reference evidence="3 4" key="1">
    <citation type="submission" date="2019-02" db="EMBL/GenBank/DDBJ databases">
        <title>Kribbella capetownensis sp. nov. and Kribbella speibonae sp. nov., isolated from soil.</title>
        <authorList>
            <person name="Curtis S.M."/>
            <person name="Norton I."/>
            <person name="Everest G.J."/>
            <person name="Meyers P.R."/>
        </authorList>
    </citation>
    <scope>NUCLEOTIDE SEQUENCE [LARGE SCALE GENOMIC DNA]</scope>
    <source>
        <strain evidence="3 4">DSM 27082</strain>
    </source>
</reference>
<organism evidence="3 4">
    <name type="scientific">Kribbella sindirgiensis</name>
    <dbReference type="NCBI Taxonomy" id="1124744"/>
    <lineage>
        <taxon>Bacteria</taxon>
        <taxon>Bacillati</taxon>
        <taxon>Actinomycetota</taxon>
        <taxon>Actinomycetes</taxon>
        <taxon>Propionibacteriales</taxon>
        <taxon>Kribbellaceae</taxon>
        <taxon>Kribbella</taxon>
    </lineage>
</organism>
<feature type="domain" description="FAD-binding FR-type" evidence="2">
    <location>
        <begin position="1"/>
        <end position="96"/>
    </location>
</feature>
<dbReference type="Gene3D" id="3.40.50.80">
    <property type="entry name" value="Nucleotide-binding domain of ferredoxin-NADP reductase (FNR) module"/>
    <property type="match status" value="1"/>
</dbReference>
<feature type="binding site" evidence="1">
    <location>
        <position position="248"/>
    </location>
    <ligand>
        <name>[2Fe-2S] cluster</name>
        <dbReference type="ChEBI" id="CHEBI:190135"/>
    </ligand>
</feature>
<dbReference type="PROSITE" id="PS51384">
    <property type="entry name" value="FAD_FR"/>
    <property type="match status" value="1"/>
</dbReference>
<evidence type="ECO:0000313" key="4">
    <source>
        <dbReference type="Proteomes" id="UP000292695"/>
    </source>
</evidence>
<dbReference type="InterPro" id="IPR039261">
    <property type="entry name" value="FNR_nucleotide-bd"/>
</dbReference>
<dbReference type="Gene3D" id="2.40.30.10">
    <property type="entry name" value="Translation factors"/>
    <property type="match status" value="1"/>
</dbReference>
<dbReference type="Pfam" id="PF00175">
    <property type="entry name" value="NAD_binding_1"/>
    <property type="match status" value="1"/>
</dbReference>
<dbReference type="OrthoDB" id="9796486at2"/>
<dbReference type="InterPro" id="IPR001433">
    <property type="entry name" value="OxRdtase_FAD/NAD-bd"/>
</dbReference>
<keyword evidence="4" id="KW-1185">Reference proteome</keyword>